<dbReference type="Pfam" id="PF03480">
    <property type="entry name" value="DctP"/>
    <property type="match status" value="1"/>
</dbReference>
<dbReference type="Gene3D" id="3.40.190.170">
    <property type="entry name" value="Bacterial extracellular solute-binding protein, family 7"/>
    <property type="match status" value="1"/>
</dbReference>
<dbReference type="Proteomes" id="UP000671995">
    <property type="component" value="Chromosome"/>
</dbReference>
<dbReference type="InterPro" id="IPR018389">
    <property type="entry name" value="DctP_fam"/>
</dbReference>
<reference evidence="5" key="2">
    <citation type="journal article" date="2021" name="Microbiol. Resour. Announc.">
        <title>Complete Genome Sequences of Three Human Oral Treponema parvum Isolates.</title>
        <authorList>
            <person name="Zeng H."/>
            <person name="Watt R.M."/>
        </authorList>
    </citation>
    <scope>NUCLEOTIDE SEQUENCE</scope>
    <source>
        <strain evidence="5">ATCC 700773</strain>
    </source>
</reference>
<dbReference type="RefSeq" id="WP_256729212.1">
    <property type="nucleotide sequence ID" value="NZ_CP054257.1"/>
</dbReference>
<evidence type="ECO:0000313" key="5">
    <source>
        <dbReference type="EMBL" id="QTQ12425.1"/>
    </source>
</evidence>
<dbReference type="PIRSF" id="PIRSF006470">
    <property type="entry name" value="DctB"/>
    <property type="match status" value="1"/>
</dbReference>
<dbReference type="InterPro" id="IPR038404">
    <property type="entry name" value="TRAP_DctP_sf"/>
</dbReference>
<dbReference type="PANTHER" id="PTHR33376:SF7">
    <property type="entry name" value="C4-DICARBOXYLATE-BINDING PROTEIN DCTB"/>
    <property type="match status" value="1"/>
</dbReference>
<dbReference type="EMBL" id="CP054257">
    <property type="protein sequence ID" value="QTQ12425.1"/>
    <property type="molecule type" value="Genomic_DNA"/>
</dbReference>
<dbReference type="CDD" id="cd13603">
    <property type="entry name" value="PBP2_TRAP_Siap_TeaA_like"/>
    <property type="match status" value="1"/>
</dbReference>
<dbReference type="GO" id="GO:0030288">
    <property type="term" value="C:outer membrane-bounded periplasmic space"/>
    <property type="evidence" value="ECO:0007669"/>
    <property type="project" value="InterPro"/>
</dbReference>
<dbReference type="NCBIfam" id="NF037995">
    <property type="entry name" value="TRAP_S1"/>
    <property type="match status" value="1"/>
</dbReference>
<proteinExistence type="inferred from homology"/>
<evidence type="ECO:0000256" key="1">
    <source>
        <dbReference type="ARBA" id="ARBA00009023"/>
    </source>
</evidence>
<reference evidence="5" key="1">
    <citation type="submission" date="2020-05" db="EMBL/GenBank/DDBJ databases">
        <authorList>
            <person name="Zeng H."/>
            <person name="Chan Y.K."/>
            <person name="Watt R.M."/>
        </authorList>
    </citation>
    <scope>NUCLEOTIDE SEQUENCE</scope>
    <source>
        <strain evidence="5">ATCC 700773</strain>
    </source>
</reference>
<evidence type="ECO:0000256" key="4">
    <source>
        <dbReference type="SAM" id="SignalP"/>
    </source>
</evidence>
<sequence length="338" mass="37581">MKRIAAFISVVFIVGMVFANGASDSGGKPLELIVAHNQTSLENPYAYAIIKFKEVAEAESGGKIKVVCHHGTMGENENELVEKLDMGALQFCVASPGFMAAIGVPEVNIFALPYLFDSFAHWEKCLDGEFGTALKDVVLKKTNNRYRIMGYWTASVRDYYGKKPIKKPADLKGMTIRTQNSQVQLNFWKGCGAIPTSVAWGELYQALQQGVVDSAENDYTNFMLKEHHKTPNGKYVCETHHDFTTRLFLTNGNFYDKLTPEQKKWIDKAAAAATAEDRKVTYGMFDSSKAKVIADGAIVTDFKDMDIAAFKAIAVPVQDKFAKDNDMTKYIDMVRSAK</sequence>
<evidence type="ECO:0000313" key="6">
    <source>
        <dbReference type="Proteomes" id="UP000671995"/>
    </source>
</evidence>
<dbReference type="InterPro" id="IPR004682">
    <property type="entry name" value="TRAP_DctP"/>
</dbReference>
<protein>
    <submittedName>
        <fullName evidence="5">TRAP transporter substrate-binding protein</fullName>
    </submittedName>
</protein>
<gene>
    <name evidence="5" type="ORF">HRI96_09580</name>
</gene>
<comment type="similarity">
    <text evidence="1">Belongs to the bacterial solute-binding protein 7 family.</text>
</comment>
<evidence type="ECO:0000256" key="2">
    <source>
        <dbReference type="ARBA" id="ARBA00022448"/>
    </source>
</evidence>
<name>A0A975F0M2_9SPIR</name>
<feature type="signal peptide" evidence="4">
    <location>
        <begin position="1"/>
        <end position="19"/>
    </location>
</feature>
<dbReference type="AlphaFoldDB" id="A0A975F0M2"/>
<evidence type="ECO:0000256" key="3">
    <source>
        <dbReference type="ARBA" id="ARBA00022729"/>
    </source>
</evidence>
<feature type="chain" id="PRO_5037216760" evidence="4">
    <location>
        <begin position="20"/>
        <end position="338"/>
    </location>
</feature>
<keyword evidence="3 4" id="KW-0732">Signal</keyword>
<dbReference type="GO" id="GO:0055085">
    <property type="term" value="P:transmembrane transport"/>
    <property type="evidence" value="ECO:0007669"/>
    <property type="project" value="InterPro"/>
</dbReference>
<organism evidence="5 6">
    <name type="scientific">Treponema parvum</name>
    <dbReference type="NCBI Taxonomy" id="138851"/>
    <lineage>
        <taxon>Bacteria</taxon>
        <taxon>Pseudomonadati</taxon>
        <taxon>Spirochaetota</taxon>
        <taxon>Spirochaetia</taxon>
        <taxon>Spirochaetales</taxon>
        <taxon>Treponemataceae</taxon>
        <taxon>Treponema</taxon>
    </lineage>
</organism>
<dbReference type="PANTHER" id="PTHR33376">
    <property type="match status" value="1"/>
</dbReference>
<accession>A0A975F0M2</accession>
<keyword evidence="2" id="KW-0813">Transport</keyword>